<dbReference type="CDD" id="cd19531">
    <property type="entry name" value="LCL_NRPS-like"/>
    <property type="match status" value="1"/>
</dbReference>
<dbReference type="Proteomes" id="UP000274541">
    <property type="component" value="Unassembled WGS sequence"/>
</dbReference>
<protein>
    <submittedName>
        <fullName evidence="3">Amino acid adenylation</fullName>
    </submittedName>
</protein>
<dbReference type="GO" id="GO:0031177">
    <property type="term" value="F:phosphopantetheine binding"/>
    <property type="evidence" value="ECO:0007669"/>
    <property type="project" value="TreeGrafter"/>
</dbReference>
<evidence type="ECO:0000259" key="2">
    <source>
        <dbReference type="Pfam" id="PF00668"/>
    </source>
</evidence>
<dbReference type="GO" id="GO:0005829">
    <property type="term" value="C:cytosol"/>
    <property type="evidence" value="ECO:0007669"/>
    <property type="project" value="TreeGrafter"/>
</dbReference>
<dbReference type="SUPFAM" id="SSF56801">
    <property type="entry name" value="Acetyl-CoA synthetase-like"/>
    <property type="match status" value="1"/>
</dbReference>
<dbReference type="Pfam" id="PF00501">
    <property type="entry name" value="AMP-binding"/>
    <property type="match status" value="1"/>
</dbReference>
<dbReference type="Gene3D" id="3.30.559.30">
    <property type="entry name" value="Nonribosomal peptide synthetase, condensation domain"/>
    <property type="match status" value="1"/>
</dbReference>
<dbReference type="Pfam" id="PF00668">
    <property type="entry name" value="Condensation"/>
    <property type="match status" value="1"/>
</dbReference>
<name>A0A3M3WCC2_PSEAP</name>
<dbReference type="PANTHER" id="PTHR45527:SF1">
    <property type="entry name" value="FATTY ACID SYNTHASE"/>
    <property type="match status" value="1"/>
</dbReference>
<comment type="caution">
    <text evidence="3">The sequence shown here is derived from an EMBL/GenBank/DDBJ whole genome shotgun (WGS) entry which is preliminary data.</text>
</comment>
<accession>A0A3M3WCC2</accession>
<proteinExistence type="predicted"/>
<dbReference type="AlphaFoldDB" id="A0A3M3WCC2"/>
<dbReference type="InterPro" id="IPR000873">
    <property type="entry name" value="AMP-dep_synth/lig_dom"/>
</dbReference>
<sequence length="392" mass="42790">DGWSTGVLLHEIGMLYRAFSQGLADPLPALAFQYVDYAAWQRQWLQGETLQTQVDFWRQHLSGAPALLELPTDHRRPPLRSYAGGRVSLALSPALTAGLRQLGQRHGATLFMTLLAGWSSLLSRFSGQDDVVIGTPVANRPRSELESLIGFFVNTLALRIRPEGRLSVAALLEQVKTVMLAAHAHQDLPFEQVVEALQPPRSLGHSPIFQVMLALNNTPGGGEFSLPELSLEPLQAPHTTAQFDLSLALVEADGGLIGSLEYASDLFERATIERMAGHLQVLLEGMVADDQQAVGELPLLSCEQRRQVLESFNDTAAAYPADKLLHQLFEEQVAQQPDALAVVDETASLTYSELNARANRLAHYLIGLGIQPDDRVAICAQRSLEMVVGLLG</sequence>
<dbReference type="InterPro" id="IPR023213">
    <property type="entry name" value="CAT-like_dom_sf"/>
</dbReference>
<dbReference type="GO" id="GO:0044550">
    <property type="term" value="P:secondary metabolite biosynthetic process"/>
    <property type="evidence" value="ECO:0007669"/>
    <property type="project" value="TreeGrafter"/>
</dbReference>
<feature type="non-terminal residue" evidence="3">
    <location>
        <position position="392"/>
    </location>
</feature>
<organism evidence="3 4">
    <name type="scientific">Pseudomonas syringae pv. aptata</name>
    <dbReference type="NCBI Taxonomy" id="83167"/>
    <lineage>
        <taxon>Bacteria</taxon>
        <taxon>Pseudomonadati</taxon>
        <taxon>Pseudomonadota</taxon>
        <taxon>Gammaproteobacteria</taxon>
        <taxon>Pseudomonadales</taxon>
        <taxon>Pseudomonadaceae</taxon>
        <taxon>Pseudomonas</taxon>
        <taxon>Pseudomonas syringae</taxon>
    </lineage>
</organism>
<dbReference type="PANTHER" id="PTHR45527">
    <property type="entry name" value="NONRIBOSOMAL PEPTIDE SYNTHETASE"/>
    <property type="match status" value="1"/>
</dbReference>
<feature type="domain" description="Condensation" evidence="2">
    <location>
        <begin position="1"/>
        <end position="308"/>
    </location>
</feature>
<feature type="non-terminal residue" evidence="3">
    <location>
        <position position="1"/>
    </location>
</feature>
<reference evidence="3 4" key="1">
    <citation type="submission" date="2018-08" db="EMBL/GenBank/DDBJ databases">
        <title>Recombination of ecologically and evolutionarily significant loci maintains genetic cohesion in the Pseudomonas syringae species complex.</title>
        <authorList>
            <person name="Dillon M."/>
            <person name="Thakur S."/>
            <person name="Almeida R.N.D."/>
            <person name="Weir B.S."/>
            <person name="Guttman D.S."/>
        </authorList>
    </citation>
    <scope>NUCLEOTIDE SEQUENCE [LARGE SCALE GENOMIC DNA]</scope>
    <source>
        <strain evidence="3 4">ICMP 4388</strain>
    </source>
</reference>
<dbReference type="SUPFAM" id="SSF52777">
    <property type="entry name" value="CoA-dependent acyltransferases"/>
    <property type="match status" value="2"/>
</dbReference>
<dbReference type="EMBL" id="RBPX01000435">
    <property type="protein sequence ID" value="RMO55442.1"/>
    <property type="molecule type" value="Genomic_DNA"/>
</dbReference>
<dbReference type="InterPro" id="IPR042099">
    <property type="entry name" value="ANL_N_sf"/>
</dbReference>
<dbReference type="GO" id="GO:0043041">
    <property type="term" value="P:amino acid activation for nonribosomal peptide biosynthetic process"/>
    <property type="evidence" value="ECO:0007669"/>
    <property type="project" value="TreeGrafter"/>
</dbReference>
<dbReference type="Gene3D" id="3.40.50.12780">
    <property type="entry name" value="N-terminal domain of ligase-like"/>
    <property type="match status" value="1"/>
</dbReference>
<feature type="domain" description="AMP-dependent synthetase/ligase" evidence="1">
    <location>
        <begin position="329"/>
        <end position="392"/>
    </location>
</feature>
<dbReference type="InterPro" id="IPR001242">
    <property type="entry name" value="Condensation_dom"/>
</dbReference>
<dbReference type="GO" id="GO:0003824">
    <property type="term" value="F:catalytic activity"/>
    <property type="evidence" value="ECO:0007669"/>
    <property type="project" value="InterPro"/>
</dbReference>
<evidence type="ECO:0000313" key="3">
    <source>
        <dbReference type="EMBL" id="RMO55442.1"/>
    </source>
</evidence>
<evidence type="ECO:0000259" key="1">
    <source>
        <dbReference type="Pfam" id="PF00501"/>
    </source>
</evidence>
<evidence type="ECO:0000313" key="4">
    <source>
        <dbReference type="Proteomes" id="UP000274541"/>
    </source>
</evidence>
<dbReference type="Gene3D" id="3.30.559.10">
    <property type="entry name" value="Chloramphenicol acetyltransferase-like domain"/>
    <property type="match status" value="1"/>
</dbReference>
<gene>
    <name evidence="3" type="ORF">ALQ37_02384</name>
</gene>